<proteinExistence type="predicted"/>
<dbReference type="EMBL" id="JACOPS010000002">
    <property type="protein sequence ID" value="MBC5728218.1"/>
    <property type="molecule type" value="Genomic_DNA"/>
</dbReference>
<evidence type="ECO:0000313" key="9">
    <source>
        <dbReference type="EMBL" id="MBC5728218.1"/>
    </source>
</evidence>
<dbReference type="PANTHER" id="PTHR39560">
    <property type="entry name" value="PROTEIN ADENYLYLTRANSFERASE FIC-RELATED"/>
    <property type="match status" value="1"/>
</dbReference>
<keyword evidence="2" id="KW-0548">Nucleotidyltransferase</keyword>
<dbReference type="EC" id="2.7.7.108" evidence="5"/>
<comment type="catalytic activity">
    <reaction evidence="7">
        <text>L-tyrosyl-[protein] + ATP = O-(5'-adenylyl)-L-tyrosyl-[protein] + diphosphate</text>
        <dbReference type="Rhea" id="RHEA:54288"/>
        <dbReference type="Rhea" id="RHEA-COMP:10136"/>
        <dbReference type="Rhea" id="RHEA-COMP:13846"/>
        <dbReference type="ChEBI" id="CHEBI:30616"/>
        <dbReference type="ChEBI" id="CHEBI:33019"/>
        <dbReference type="ChEBI" id="CHEBI:46858"/>
        <dbReference type="ChEBI" id="CHEBI:83624"/>
        <dbReference type="EC" id="2.7.7.108"/>
    </reaction>
</comment>
<dbReference type="InterPro" id="IPR003812">
    <property type="entry name" value="Fido"/>
</dbReference>
<sequence length="253" mass="29469">MSNYDIYLQDSSKVLKNKLRITDESALDKAKSVMASTKMALLYNSEFSDFSPEGVCKLHKALFGDVYDWAGQYRIINIQKKEEILAGKSVWYSYREKIDKDLRTVWKKIAAVNWSNLTREEFAHSVAHLFSAIWQTHPFREGNTRITVFPIAMFVESYGYYFDYELMAKSAGYVRNAFVLCCFGEHSEFEHLEKILLDAICAELIKESNDANIITEEKSSKYEKYYTGDYKPTPHEYIEDNKIVFLCLMAENF</sequence>
<organism evidence="9 10">
    <name type="scientific">Ruminococcus intestinalis</name>
    <dbReference type="NCBI Taxonomy" id="2763066"/>
    <lineage>
        <taxon>Bacteria</taxon>
        <taxon>Bacillati</taxon>
        <taxon>Bacillota</taxon>
        <taxon>Clostridia</taxon>
        <taxon>Eubacteriales</taxon>
        <taxon>Oscillospiraceae</taxon>
        <taxon>Ruminococcus</taxon>
    </lineage>
</organism>
<evidence type="ECO:0000256" key="6">
    <source>
        <dbReference type="ARBA" id="ARBA00047939"/>
    </source>
</evidence>
<keyword evidence="4" id="KW-0067">ATP-binding</keyword>
<reference evidence="9 10" key="1">
    <citation type="submission" date="2020-08" db="EMBL/GenBank/DDBJ databases">
        <title>Genome public.</title>
        <authorList>
            <person name="Liu C."/>
            <person name="Sun Q."/>
        </authorList>
    </citation>
    <scope>NUCLEOTIDE SEQUENCE [LARGE SCALE GENOMIC DNA]</scope>
    <source>
        <strain evidence="9 10">NSJ-71</strain>
    </source>
</reference>
<name>A0ABR7HL04_9FIRM</name>
<evidence type="ECO:0000259" key="8">
    <source>
        <dbReference type="PROSITE" id="PS51459"/>
    </source>
</evidence>
<dbReference type="PANTHER" id="PTHR39560:SF1">
    <property type="entry name" value="PROTEIN ADENYLYLTRANSFERASE FIC-RELATED"/>
    <property type="match status" value="1"/>
</dbReference>
<accession>A0ABR7HL04</accession>
<dbReference type="InterPro" id="IPR036597">
    <property type="entry name" value="Fido-like_dom_sf"/>
</dbReference>
<keyword evidence="1" id="KW-0808">Transferase</keyword>
<dbReference type="Gene3D" id="1.10.3290.10">
    <property type="entry name" value="Fido-like domain"/>
    <property type="match status" value="1"/>
</dbReference>
<evidence type="ECO:0000256" key="1">
    <source>
        <dbReference type="ARBA" id="ARBA00022679"/>
    </source>
</evidence>
<evidence type="ECO:0000256" key="7">
    <source>
        <dbReference type="ARBA" id="ARBA00048696"/>
    </source>
</evidence>
<evidence type="ECO:0000256" key="4">
    <source>
        <dbReference type="ARBA" id="ARBA00022840"/>
    </source>
</evidence>
<evidence type="ECO:0000256" key="3">
    <source>
        <dbReference type="ARBA" id="ARBA00022741"/>
    </source>
</evidence>
<evidence type="ECO:0000313" key="10">
    <source>
        <dbReference type="Proteomes" id="UP000636755"/>
    </source>
</evidence>
<dbReference type="Pfam" id="PF02661">
    <property type="entry name" value="Fic"/>
    <property type="match status" value="1"/>
</dbReference>
<dbReference type="Proteomes" id="UP000636755">
    <property type="component" value="Unassembled WGS sequence"/>
</dbReference>
<comment type="caution">
    <text evidence="9">The sequence shown here is derived from an EMBL/GenBank/DDBJ whole genome shotgun (WGS) entry which is preliminary data.</text>
</comment>
<keyword evidence="3" id="KW-0547">Nucleotide-binding</keyword>
<comment type="catalytic activity">
    <reaction evidence="6">
        <text>L-threonyl-[protein] + ATP = 3-O-(5'-adenylyl)-L-threonyl-[protein] + diphosphate</text>
        <dbReference type="Rhea" id="RHEA:54292"/>
        <dbReference type="Rhea" id="RHEA-COMP:11060"/>
        <dbReference type="Rhea" id="RHEA-COMP:13847"/>
        <dbReference type="ChEBI" id="CHEBI:30013"/>
        <dbReference type="ChEBI" id="CHEBI:30616"/>
        <dbReference type="ChEBI" id="CHEBI:33019"/>
        <dbReference type="ChEBI" id="CHEBI:138113"/>
        <dbReference type="EC" id="2.7.7.108"/>
    </reaction>
</comment>
<dbReference type="PROSITE" id="PS51459">
    <property type="entry name" value="FIDO"/>
    <property type="match status" value="1"/>
</dbReference>
<protein>
    <recommendedName>
        <fullName evidence="5">protein adenylyltransferase</fullName>
        <ecNumber evidence="5">2.7.7.108</ecNumber>
    </recommendedName>
</protein>
<dbReference type="SUPFAM" id="SSF140931">
    <property type="entry name" value="Fic-like"/>
    <property type="match status" value="1"/>
</dbReference>
<evidence type="ECO:0000256" key="5">
    <source>
        <dbReference type="ARBA" id="ARBA00034531"/>
    </source>
</evidence>
<evidence type="ECO:0000256" key="2">
    <source>
        <dbReference type="ARBA" id="ARBA00022695"/>
    </source>
</evidence>
<feature type="domain" description="Fido" evidence="8">
    <location>
        <begin position="50"/>
        <end position="198"/>
    </location>
</feature>
<keyword evidence="10" id="KW-1185">Reference proteome</keyword>
<gene>
    <name evidence="9" type="ORF">H8R91_06750</name>
</gene>